<dbReference type="AlphaFoldDB" id="A0A5B7J452"/>
<organism evidence="1 2">
    <name type="scientific">Portunus trituberculatus</name>
    <name type="common">Swimming crab</name>
    <name type="synonym">Neptunus trituberculatus</name>
    <dbReference type="NCBI Taxonomy" id="210409"/>
    <lineage>
        <taxon>Eukaryota</taxon>
        <taxon>Metazoa</taxon>
        <taxon>Ecdysozoa</taxon>
        <taxon>Arthropoda</taxon>
        <taxon>Crustacea</taxon>
        <taxon>Multicrustacea</taxon>
        <taxon>Malacostraca</taxon>
        <taxon>Eumalacostraca</taxon>
        <taxon>Eucarida</taxon>
        <taxon>Decapoda</taxon>
        <taxon>Pleocyemata</taxon>
        <taxon>Brachyura</taxon>
        <taxon>Eubrachyura</taxon>
        <taxon>Portunoidea</taxon>
        <taxon>Portunidae</taxon>
        <taxon>Portuninae</taxon>
        <taxon>Portunus</taxon>
    </lineage>
</organism>
<proteinExistence type="predicted"/>
<protein>
    <submittedName>
        <fullName evidence="1">Uncharacterized protein</fullName>
    </submittedName>
</protein>
<gene>
    <name evidence="1" type="ORF">E2C01_086585</name>
</gene>
<sequence>MDPVHILTFPIPALVTSFLTTSTRLQGHHKPASQPSTLPISVFLTCLTKAIKTTRTGFNVLS</sequence>
<evidence type="ECO:0000313" key="1">
    <source>
        <dbReference type="EMBL" id="MPC91540.1"/>
    </source>
</evidence>
<dbReference type="Proteomes" id="UP000324222">
    <property type="component" value="Unassembled WGS sequence"/>
</dbReference>
<keyword evidence="2" id="KW-1185">Reference proteome</keyword>
<reference evidence="1 2" key="1">
    <citation type="submission" date="2019-05" db="EMBL/GenBank/DDBJ databases">
        <title>Another draft genome of Portunus trituberculatus and its Hox gene families provides insights of decapod evolution.</title>
        <authorList>
            <person name="Jeong J.-H."/>
            <person name="Song I."/>
            <person name="Kim S."/>
            <person name="Choi T."/>
            <person name="Kim D."/>
            <person name="Ryu S."/>
            <person name="Kim W."/>
        </authorList>
    </citation>
    <scope>NUCLEOTIDE SEQUENCE [LARGE SCALE GENOMIC DNA]</scope>
    <source>
        <tissue evidence="1">Muscle</tissue>
    </source>
</reference>
<comment type="caution">
    <text evidence="1">The sequence shown here is derived from an EMBL/GenBank/DDBJ whole genome shotgun (WGS) entry which is preliminary data.</text>
</comment>
<dbReference type="EMBL" id="VSRR010088101">
    <property type="protein sequence ID" value="MPC91540.1"/>
    <property type="molecule type" value="Genomic_DNA"/>
</dbReference>
<evidence type="ECO:0000313" key="2">
    <source>
        <dbReference type="Proteomes" id="UP000324222"/>
    </source>
</evidence>
<accession>A0A5B7J452</accession>
<name>A0A5B7J452_PORTR</name>